<proteinExistence type="predicted"/>
<dbReference type="InterPro" id="IPR036008">
    <property type="entry name" value="Aconitase_4Fe-4S_dom"/>
</dbReference>
<evidence type="ECO:0000256" key="6">
    <source>
        <dbReference type="ARBA" id="ARBA00011998"/>
    </source>
</evidence>
<evidence type="ECO:0000313" key="17">
    <source>
        <dbReference type="Proteomes" id="UP000595596"/>
    </source>
</evidence>
<comment type="cofactor">
    <cofactor evidence="2">
        <name>[4Fe-4S] cluster</name>
        <dbReference type="ChEBI" id="CHEBI:49883"/>
    </cofactor>
</comment>
<dbReference type="PROSITE" id="PS01244">
    <property type="entry name" value="ACONITASE_2"/>
    <property type="match status" value="1"/>
</dbReference>
<dbReference type="SUPFAM" id="SSF53732">
    <property type="entry name" value="Aconitase iron-sulfur domain"/>
    <property type="match status" value="1"/>
</dbReference>
<dbReference type="PANTHER" id="PTHR43822">
    <property type="entry name" value="HOMOACONITASE, MITOCHONDRIAL-RELATED"/>
    <property type="match status" value="1"/>
</dbReference>
<gene>
    <name evidence="16" type="primary">leuC</name>
    <name evidence="16" type="ORF">CRDco_0910</name>
</gene>
<evidence type="ECO:0000256" key="12">
    <source>
        <dbReference type="ARBA" id="ARBA00023014"/>
    </source>
</evidence>
<keyword evidence="7" id="KW-0432">Leucine biosynthesis</keyword>
<dbReference type="AlphaFoldDB" id="A0A7R6VYA4"/>
<keyword evidence="14" id="KW-0100">Branched-chain amino acid biosynthesis</keyword>
<keyword evidence="10" id="KW-0479">Metal-binding</keyword>
<keyword evidence="17" id="KW-1185">Reference proteome</keyword>
<evidence type="ECO:0000256" key="7">
    <source>
        <dbReference type="ARBA" id="ARBA00022430"/>
    </source>
</evidence>
<evidence type="ECO:0000259" key="15">
    <source>
        <dbReference type="Pfam" id="PF00330"/>
    </source>
</evidence>
<comment type="function">
    <text evidence="3">Catalyzes the isomerization between 2-isopropylmalate and 3-isopropylmalate, via the formation of 2-isopropylmaleate.</text>
</comment>
<dbReference type="GO" id="GO:0046872">
    <property type="term" value="F:metal ion binding"/>
    <property type="evidence" value="ECO:0007669"/>
    <property type="project" value="UniProtKB-KW"/>
</dbReference>
<reference evidence="16 17" key="1">
    <citation type="journal article" date="2020" name="Genome Biol. Evol.">
        <title>Comparative Genomics Underlines Multiple Roles of Profftella, an Obligate Symbiont of Psyllids: Providing Toxins, Vitamins, and Carotenoids.</title>
        <authorList>
            <person name="Nakabachi A."/>
            <person name="Piel J."/>
            <person name="Malenovsky I."/>
            <person name="Hirose Y."/>
        </authorList>
    </citation>
    <scope>NUCLEOTIDE SEQUENCE [LARGE SCALE GENOMIC DNA]</scope>
    <source>
        <strain evidence="16 17">Dco</strain>
    </source>
</reference>
<feature type="domain" description="Aconitase/3-isopropylmalate dehydratase large subunit alpha/beta/alpha" evidence="15">
    <location>
        <begin position="8"/>
        <end position="437"/>
    </location>
</feature>
<dbReference type="RefSeq" id="WP_201329600.1">
    <property type="nucleotide sequence ID" value="NZ_AP023214.1"/>
</dbReference>
<evidence type="ECO:0000256" key="10">
    <source>
        <dbReference type="ARBA" id="ARBA00022723"/>
    </source>
</evidence>
<sequence length="454" mass="52121">MNNTLYDNIIKNHIVKIYDDLYLLYVDKILLHEVTSPQAFKLLKNNYLWNNKSVLSTSDHNVSTNIKKRFFFNKNISQLNCIKKNKEKYFFKYFDLNHPNQGIIHIIAIENNILFPGTIVICGDSHTTTNGSLALLASGVGTSDLSVALSTQCIIQKRLKNMNILIFNKNKIFSKDLALFIIKKISSKGGVDYCIEFSGNKIESLSISEKMTICNMSIEAGSKSSLVSPDKKLINFYKKKILNIEKFLEYINSIKSKTNSIYNKKYIFNSLYIKPHITWGTNLDTVIELDEIIRTKNLNMLKYMGLVNQTNLVGVKINKMFLGSCTNSRLEDLLIACIFLLNMKKKINKEVIGIIVPGSEFIRLQSEFYGINKIFIYFGYYWRNSGCSMCLAMNDDKLLPNERCVSTSNRNFIGRQGYKSRTHLVSPVMAIIISVYGEFIDYKTYLNIINEINF</sequence>
<keyword evidence="13" id="KW-0456">Lyase</keyword>
<dbReference type="EC" id="4.2.1.33" evidence="6"/>
<name>A0A7R6VYA4_CARRU</name>
<evidence type="ECO:0000256" key="3">
    <source>
        <dbReference type="ARBA" id="ARBA00002695"/>
    </source>
</evidence>
<dbReference type="GO" id="GO:0009098">
    <property type="term" value="P:L-leucine biosynthetic process"/>
    <property type="evidence" value="ECO:0007669"/>
    <property type="project" value="UniProtKB-KW"/>
</dbReference>
<evidence type="ECO:0000256" key="4">
    <source>
        <dbReference type="ARBA" id="ARBA00004729"/>
    </source>
</evidence>
<dbReference type="InterPro" id="IPR015931">
    <property type="entry name" value="Acnase/IPM_dHydase_lsu_aba_1/3"/>
</dbReference>
<evidence type="ECO:0000256" key="8">
    <source>
        <dbReference type="ARBA" id="ARBA00022485"/>
    </source>
</evidence>
<dbReference type="Pfam" id="PF00330">
    <property type="entry name" value="Aconitase"/>
    <property type="match status" value="1"/>
</dbReference>
<comment type="subunit">
    <text evidence="5">Heterodimer of LeuC and LeuD.</text>
</comment>
<evidence type="ECO:0000256" key="2">
    <source>
        <dbReference type="ARBA" id="ARBA00001966"/>
    </source>
</evidence>
<evidence type="ECO:0000256" key="14">
    <source>
        <dbReference type="ARBA" id="ARBA00023304"/>
    </source>
</evidence>
<keyword evidence="11" id="KW-0408">Iron</keyword>
<dbReference type="Gene3D" id="3.30.499.10">
    <property type="entry name" value="Aconitase, domain 3"/>
    <property type="match status" value="2"/>
</dbReference>
<dbReference type="GO" id="GO:0051539">
    <property type="term" value="F:4 iron, 4 sulfur cluster binding"/>
    <property type="evidence" value="ECO:0007669"/>
    <property type="project" value="UniProtKB-KW"/>
</dbReference>
<keyword evidence="12" id="KW-0411">Iron-sulfur</keyword>
<accession>A0A7R6VYA4</accession>
<evidence type="ECO:0000256" key="1">
    <source>
        <dbReference type="ARBA" id="ARBA00000491"/>
    </source>
</evidence>
<dbReference type="Proteomes" id="UP000595596">
    <property type="component" value="Chromosome"/>
</dbReference>
<evidence type="ECO:0000256" key="11">
    <source>
        <dbReference type="ARBA" id="ARBA00023004"/>
    </source>
</evidence>
<dbReference type="GO" id="GO:0003861">
    <property type="term" value="F:3-isopropylmalate dehydratase activity"/>
    <property type="evidence" value="ECO:0007669"/>
    <property type="project" value="UniProtKB-EC"/>
</dbReference>
<dbReference type="PROSITE" id="PS00450">
    <property type="entry name" value="ACONITASE_1"/>
    <property type="match status" value="1"/>
</dbReference>
<evidence type="ECO:0000256" key="5">
    <source>
        <dbReference type="ARBA" id="ARBA00011271"/>
    </source>
</evidence>
<evidence type="ECO:0000256" key="13">
    <source>
        <dbReference type="ARBA" id="ARBA00023239"/>
    </source>
</evidence>
<comment type="catalytic activity">
    <reaction evidence="1">
        <text>(2R,3S)-3-isopropylmalate = (2S)-2-isopropylmalate</text>
        <dbReference type="Rhea" id="RHEA:32287"/>
        <dbReference type="ChEBI" id="CHEBI:1178"/>
        <dbReference type="ChEBI" id="CHEBI:35121"/>
        <dbReference type="EC" id="4.2.1.33"/>
    </reaction>
</comment>
<dbReference type="EMBL" id="AP023214">
    <property type="protein sequence ID" value="BCG49313.1"/>
    <property type="molecule type" value="Genomic_DNA"/>
</dbReference>
<dbReference type="InterPro" id="IPR018136">
    <property type="entry name" value="Aconitase_4Fe-4S_BS"/>
</dbReference>
<dbReference type="PANTHER" id="PTHR43822:SF9">
    <property type="entry name" value="3-ISOPROPYLMALATE DEHYDRATASE"/>
    <property type="match status" value="1"/>
</dbReference>
<protein>
    <recommendedName>
        <fullName evidence="6">3-isopropylmalate dehydratase</fullName>
        <ecNumber evidence="6">4.2.1.33</ecNumber>
    </recommendedName>
</protein>
<dbReference type="InterPro" id="IPR050067">
    <property type="entry name" value="IPM_dehydratase_rel_enz"/>
</dbReference>
<keyword evidence="9" id="KW-0028">Amino-acid biosynthesis</keyword>
<comment type="pathway">
    <text evidence="4">Amino-acid biosynthesis; L-leucine biosynthesis; L-leucine from 3-methyl-2-oxobutanoate: step 2/4.</text>
</comment>
<organism evidence="16 17">
    <name type="scientific">Candidatus Carsonella ruddii</name>
    <name type="common">Diaphorina cf. continua</name>
    <dbReference type="NCBI Taxonomy" id="2661587"/>
    <lineage>
        <taxon>Bacteria</taxon>
        <taxon>Pseudomonadati</taxon>
        <taxon>Pseudomonadota</taxon>
        <taxon>Gammaproteobacteria</taxon>
        <taxon>Oceanospirillales</taxon>
        <taxon>Halomonadaceae</taxon>
        <taxon>Zymobacter group</taxon>
        <taxon>Candidatus Carsonella</taxon>
    </lineage>
</organism>
<dbReference type="InterPro" id="IPR001030">
    <property type="entry name" value="Acoase/IPM_deHydtase_lsu_aba"/>
</dbReference>
<evidence type="ECO:0000256" key="9">
    <source>
        <dbReference type="ARBA" id="ARBA00022605"/>
    </source>
</evidence>
<keyword evidence="8" id="KW-0004">4Fe-4S</keyword>
<dbReference type="KEGG" id="crr:CRDco_0910"/>
<dbReference type="PRINTS" id="PR00415">
    <property type="entry name" value="ACONITASE"/>
</dbReference>
<evidence type="ECO:0000313" key="16">
    <source>
        <dbReference type="EMBL" id="BCG49313.1"/>
    </source>
</evidence>